<evidence type="ECO:0000256" key="10">
    <source>
        <dbReference type="RuleBase" id="RU361153"/>
    </source>
</evidence>
<dbReference type="SUPFAM" id="SSF51445">
    <property type="entry name" value="(Trans)glycosidases"/>
    <property type="match status" value="1"/>
</dbReference>
<gene>
    <name evidence="13" type="ORF">GNLVRS02_ARAD1D09680g</name>
</gene>
<dbReference type="PANTHER" id="PTHR31297">
    <property type="entry name" value="GLUCAN ENDO-1,6-BETA-GLUCOSIDASE B"/>
    <property type="match status" value="1"/>
</dbReference>
<dbReference type="PANTHER" id="PTHR31297:SF1">
    <property type="entry name" value="GLUCAN 1,3-BETA-GLUCOSIDASE I_II-RELATED"/>
    <property type="match status" value="1"/>
</dbReference>
<evidence type="ECO:0000256" key="3">
    <source>
        <dbReference type="ARBA" id="ARBA00022525"/>
    </source>
</evidence>
<evidence type="ECO:0000256" key="4">
    <source>
        <dbReference type="ARBA" id="ARBA00022729"/>
    </source>
</evidence>
<dbReference type="InterPro" id="IPR050386">
    <property type="entry name" value="Glycosyl_hydrolase_5"/>
</dbReference>
<dbReference type="GO" id="GO:0071555">
    <property type="term" value="P:cell wall organization"/>
    <property type="evidence" value="ECO:0007669"/>
    <property type="project" value="UniProtKB-KW"/>
</dbReference>
<keyword evidence="5 10" id="KW-0378">Hydrolase</keyword>
<dbReference type="GO" id="GO:0005576">
    <property type="term" value="C:extracellular region"/>
    <property type="evidence" value="ECO:0007669"/>
    <property type="project" value="UniProtKB-SubCell"/>
</dbReference>
<comment type="similarity">
    <text evidence="2 10">Belongs to the glycosyl hydrolase 5 (cellulase A) family.</text>
</comment>
<dbReference type="EMBL" id="HG937694">
    <property type="protein sequence ID" value="CDP37358.1"/>
    <property type="molecule type" value="Genomic_DNA"/>
</dbReference>
<dbReference type="GO" id="GO:0009986">
    <property type="term" value="C:cell surface"/>
    <property type="evidence" value="ECO:0007669"/>
    <property type="project" value="TreeGrafter"/>
</dbReference>
<evidence type="ECO:0000256" key="9">
    <source>
        <dbReference type="ARBA" id="ARBA00038929"/>
    </source>
</evidence>
<dbReference type="EC" id="3.2.1.58" evidence="9"/>
<sequence length="413" mass="47104">MRSLTLLSIALTGALGAPATTKWKRDDVNGFDYNSQLVRGVNLGGWFLLEPFISPSLFTPFGDNPPVDEYNFCKTLGKDECSRRLQDHWANWITESDIKQIADWGFNHVRIPVGYWAFQTLDGDPYVQGQLDYLDQALEWVANNGLHAWVDIHGAPGSQNGFDNSGLRDHLDWQNGDNVDTTLNVIGKAIDRYKDNKAVTAIELLNEPLGPSLDMNKIKQFFQDGYQQIRDDTPSTGVVIHDAFQPIGYFNDFMQPNDYWNIILDHHQYQVFNVDQLKLDGDGHVKAACQIGWDMHGENLWRITGEWSGALTDCTKWLNGVGRGTRYEGNYQSSEYIGSCQGINDINTWSDQKKADTRKFIEAQMDAYDQGNGWIFWTYKTEDAIEWSVRDLIQNGLFPQPLDDRQYQNICGF</sequence>
<evidence type="ECO:0000256" key="2">
    <source>
        <dbReference type="ARBA" id="ARBA00005641"/>
    </source>
</evidence>
<comment type="subcellular location">
    <subcellularLocation>
        <location evidence="1">Secreted</location>
    </subcellularLocation>
</comment>
<dbReference type="GO" id="GO:0004338">
    <property type="term" value="F:glucan exo-1,3-beta-glucosidase activity"/>
    <property type="evidence" value="ECO:0007669"/>
    <property type="project" value="UniProtKB-EC"/>
</dbReference>
<dbReference type="Pfam" id="PF00150">
    <property type="entry name" value="Cellulase"/>
    <property type="match status" value="1"/>
</dbReference>
<evidence type="ECO:0000256" key="11">
    <source>
        <dbReference type="SAM" id="SignalP"/>
    </source>
</evidence>
<evidence type="ECO:0000313" key="13">
    <source>
        <dbReference type="EMBL" id="CDP37358.1"/>
    </source>
</evidence>
<feature type="signal peptide" evidence="11">
    <location>
        <begin position="1"/>
        <end position="16"/>
    </location>
</feature>
<evidence type="ECO:0000259" key="12">
    <source>
        <dbReference type="Pfam" id="PF00150"/>
    </source>
</evidence>
<evidence type="ECO:0000256" key="6">
    <source>
        <dbReference type="ARBA" id="ARBA00023295"/>
    </source>
</evidence>
<feature type="domain" description="Glycoside hydrolase family 5" evidence="12">
    <location>
        <begin position="83"/>
        <end position="274"/>
    </location>
</feature>
<evidence type="ECO:0000256" key="8">
    <source>
        <dbReference type="ARBA" id="ARBA00036824"/>
    </source>
</evidence>
<accession>A0A060T8S3</accession>
<dbReference type="GO" id="GO:0009251">
    <property type="term" value="P:glucan catabolic process"/>
    <property type="evidence" value="ECO:0007669"/>
    <property type="project" value="TreeGrafter"/>
</dbReference>
<evidence type="ECO:0000256" key="7">
    <source>
        <dbReference type="ARBA" id="ARBA00023316"/>
    </source>
</evidence>
<keyword evidence="3" id="KW-0964">Secreted</keyword>
<reference evidence="13" key="2">
    <citation type="submission" date="2014-06" db="EMBL/GenBank/DDBJ databases">
        <title>The complete genome of Blastobotrys (Arxula) adeninivorans LS3 - a yeast of biotechnological interest.</title>
        <authorList>
            <person name="Kunze G."/>
            <person name="Gaillardin C."/>
            <person name="Czernicka M."/>
            <person name="Durrens P."/>
            <person name="Martin T."/>
            <person name="Boer E."/>
            <person name="Gabaldon T."/>
            <person name="Cruz J."/>
            <person name="Talla E."/>
            <person name="Marck C."/>
            <person name="Goffeau A."/>
            <person name="Barbe V."/>
            <person name="Baret P."/>
            <person name="Baronian K."/>
            <person name="Beier S."/>
            <person name="Bleykasten C."/>
            <person name="Bode R."/>
            <person name="Casaregola S."/>
            <person name="Despons L."/>
            <person name="Fairhead C."/>
            <person name="Giersberg M."/>
            <person name="Gierski P."/>
            <person name="Hahnel U."/>
            <person name="Hartmann A."/>
            <person name="Jankowska D."/>
            <person name="Jubin C."/>
            <person name="Jung P."/>
            <person name="Lafontaine I."/>
            <person name="Leh-Louis V."/>
            <person name="Lemaire M."/>
            <person name="Marcet-Houben M."/>
            <person name="Mascher M."/>
            <person name="Morel G."/>
            <person name="Richard G.-F."/>
            <person name="Riechen J."/>
            <person name="Sacerdot C."/>
            <person name="Sarkar A."/>
            <person name="Savel G."/>
            <person name="Schacherer J."/>
            <person name="Sherman D."/>
            <person name="Straub M.-L."/>
            <person name="Stein N."/>
            <person name="Thierry A."/>
            <person name="Trautwein-Schult A."/>
            <person name="Westhof E."/>
            <person name="Worch S."/>
            <person name="Dujon B."/>
            <person name="Souciet J.-L."/>
            <person name="Wincker P."/>
            <person name="Scholz U."/>
            <person name="Neuveglise N."/>
        </authorList>
    </citation>
    <scope>NUCLEOTIDE SEQUENCE</scope>
    <source>
        <strain evidence="13">LS3</strain>
    </source>
</reference>
<evidence type="ECO:0000256" key="1">
    <source>
        <dbReference type="ARBA" id="ARBA00004613"/>
    </source>
</evidence>
<keyword evidence="6 10" id="KW-0326">Glycosidase</keyword>
<dbReference type="FunFam" id="3.20.20.80:FF:000033">
    <property type="entry name" value="Glucan 1,3-beta-glucosidase A"/>
    <property type="match status" value="1"/>
</dbReference>
<evidence type="ECO:0000256" key="5">
    <source>
        <dbReference type="ARBA" id="ARBA00022801"/>
    </source>
</evidence>
<feature type="chain" id="PRO_5001588075" description="glucan 1,3-beta-glucosidase" evidence="11">
    <location>
        <begin position="17"/>
        <end position="413"/>
    </location>
</feature>
<dbReference type="AlphaFoldDB" id="A0A060T8S3"/>
<organism evidence="13">
    <name type="scientific">Blastobotrys adeninivorans</name>
    <name type="common">Yeast</name>
    <name type="synonym">Arxula adeninivorans</name>
    <dbReference type="NCBI Taxonomy" id="409370"/>
    <lineage>
        <taxon>Eukaryota</taxon>
        <taxon>Fungi</taxon>
        <taxon>Dikarya</taxon>
        <taxon>Ascomycota</taxon>
        <taxon>Saccharomycotina</taxon>
        <taxon>Dipodascomycetes</taxon>
        <taxon>Dipodascales</taxon>
        <taxon>Trichomonascaceae</taxon>
        <taxon>Blastobotrys</taxon>
    </lineage>
</organism>
<name>A0A060T8S3_BLAAD</name>
<dbReference type="InterPro" id="IPR017853">
    <property type="entry name" value="GH"/>
</dbReference>
<dbReference type="Gene3D" id="3.20.20.80">
    <property type="entry name" value="Glycosidases"/>
    <property type="match status" value="1"/>
</dbReference>
<proteinExistence type="inferred from homology"/>
<dbReference type="PhylomeDB" id="A0A060T8S3"/>
<dbReference type="InterPro" id="IPR001547">
    <property type="entry name" value="Glyco_hydro_5"/>
</dbReference>
<keyword evidence="4 11" id="KW-0732">Signal</keyword>
<reference evidence="13" key="1">
    <citation type="submission" date="2014-02" db="EMBL/GenBank/DDBJ databases">
        <authorList>
            <person name="Genoscope - CEA"/>
        </authorList>
    </citation>
    <scope>NUCLEOTIDE SEQUENCE</scope>
    <source>
        <strain evidence="13">LS3</strain>
    </source>
</reference>
<comment type="catalytic activity">
    <reaction evidence="8">
        <text>Successive hydrolysis of beta-D-glucose units from the non-reducing ends of (1-&gt;3)-beta-D-glucans, releasing alpha-glucose.</text>
        <dbReference type="EC" id="3.2.1.58"/>
    </reaction>
</comment>
<protein>
    <recommendedName>
        <fullName evidence="9">glucan 1,3-beta-glucosidase</fullName>
        <ecNumber evidence="9">3.2.1.58</ecNumber>
    </recommendedName>
</protein>
<keyword evidence="7" id="KW-0961">Cell wall biogenesis/degradation</keyword>